<organism evidence="3 4">
    <name type="scientific">Fodinibius salicampi</name>
    <dbReference type="NCBI Taxonomy" id="1920655"/>
    <lineage>
        <taxon>Bacteria</taxon>
        <taxon>Pseudomonadati</taxon>
        <taxon>Balneolota</taxon>
        <taxon>Balneolia</taxon>
        <taxon>Balneolales</taxon>
        <taxon>Balneolaceae</taxon>
        <taxon>Fodinibius</taxon>
    </lineage>
</organism>
<evidence type="ECO:0000256" key="1">
    <source>
        <dbReference type="SAM" id="Phobius"/>
    </source>
</evidence>
<dbReference type="RefSeq" id="WP_265787553.1">
    <property type="nucleotide sequence ID" value="NZ_BAABRS010000001.1"/>
</dbReference>
<keyword evidence="1" id="KW-1133">Transmembrane helix</keyword>
<gene>
    <name evidence="3" type="ORF">LQ318_03465</name>
</gene>
<accession>A0ABT3PVT2</accession>
<proteinExistence type="predicted"/>
<feature type="transmembrane region" description="Helical" evidence="1">
    <location>
        <begin position="129"/>
        <end position="146"/>
    </location>
</feature>
<keyword evidence="1" id="KW-0812">Transmembrane</keyword>
<comment type="caution">
    <text evidence="3">The sequence shown here is derived from an EMBL/GenBank/DDBJ whole genome shotgun (WGS) entry which is preliminary data.</text>
</comment>
<evidence type="ECO:0000256" key="2">
    <source>
        <dbReference type="SAM" id="SignalP"/>
    </source>
</evidence>
<name>A0ABT3PVT2_9BACT</name>
<evidence type="ECO:0000313" key="4">
    <source>
        <dbReference type="Proteomes" id="UP001207337"/>
    </source>
</evidence>
<evidence type="ECO:0000313" key="3">
    <source>
        <dbReference type="EMBL" id="MCW9711953.1"/>
    </source>
</evidence>
<feature type="chain" id="PRO_5046192439" evidence="2">
    <location>
        <begin position="21"/>
        <end position="147"/>
    </location>
</feature>
<reference evidence="3 4" key="1">
    <citation type="submission" date="2021-11" db="EMBL/GenBank/DDBJ databases">
        <title>Aliifidinibius sp. nov., a new bacterium isolated from saline soil.</title>
        <authorList>
            <person name="Galisteo C."/>
            <person name="De La Haba R."/>
            <person name="Sanchez-Porro C."/>
            <person name="Ventosa A."/>
        </authorList>
    </citation>
    <scope>NUCLEOTIDE SEQUENCE [LARGE SCALE GENOMIC DNA]</scope>
    <source>
        <strain evidence="3 4">KACC 190600</strain>
    </source>
</reference>
<keyword evidence="1" id="KW-0472">Membrane</keyword>
<protein>
    <submittedName>
        <fullName evidence="3">DUF4407 domain-containing protein</fullName>
    </submittedName>
</protein>
<dbReference type="EMBL" id="JAJNDC010000001">
    <property type="protein sequence ID" value="MCW9711953.1"/>
    <property type="molecule type" value="Genomic_DNA"/>
</dbReference>
<feature type="signal peptide" evidence="2">
    <location>
        <begin position="1"/>
        <end position="20"/>
    </location>
</feature>
<keyword evidence="4" id="KW-1185">Reference proteome</keyword>
<dbReference type="Proteomes" id="UP001207337">
    <property type="component" value="Unassembled WGS sequence"/>
</dbReference>
<sequence length="147" mass="16506">MKAIKIGLSLIVFLVISQTAAVSQPLNVTKTFKKHINETVQEVKNEKNAEKKRAILDKSLNKMLTAIDKIKSKASLSAEELAMLRSYKSEIVEKSNQLDGRKNYDRIAGEDLDEFADYVQQDMEQADRVLTISLTTALLVVIILLLL</sequence>
<keyword evidence="2" id="KW-0732">Signal</keyword>